<dbReference type="AlphaFoldDB" id="A0A9K3NKA7"/>
<dbReference type="Proteomes" id="UP000215914">
    <property type="component" value="Unassembled WGS sequence"/>
</dbReference>
<dbReference type="Gramene" id="mRNA:HanXRQr2_Chr06g0262441">
    <property type="protein sequence ID" value="CDS:HanXRQr2_Chr06g0262441.1"/>
    <property type="gene ID" value="HanXRQr2_Chr06g0262441"/>
</dbReference>
<organism evidence="1 2">
    <name type="scientific">Helianthus annuus</name>
    <name type="common">Common sunflower</name>
    <dbReference type="NCBI Taxonomy" id="4232"/>
    <lineage>
        <taxon>Eukaryota</taxon>
        <taxon>Viridiplantae</taxon>
        <taxon>Streptophyta</taxon>
        <taxon>Embryophyta</taxon>
        <taxon>Tracheophyta</taxon>
        <taxon>Spermatophyta</taxon>
        <taxon>Magnoliopsida</taxon>
        <taxon>eudicotyledons</taxon>
        <taxon>Gunneridae</taxon>
        <taxon>Pentapetalae</taxon>
        <taxon>asterids</taxon>
        <taxon>campanulids</taxon>
        <taxon>Asterales</taxon>
        <taxon>Asteraceae</taxon>
        <taxon>Asteroideae</taxon>
        <taxon>Heliantheae alliance</taxon>
        <taxon>Heliantheae</taxon>
        <taxon>Helianthus</taxon>
    </lineage>
</organism>
<reference evidence="1" key="2">
    <citation type="submission" date="2020-06" db="EMBL/GenBank/DDBJ databases">
        <title>Helianthus annuus Genome sequencing and assembly Release 2.</title>
        <authorList>
            <person name="Gouzy J."/>
            <person name="Langlade N."/>
            <person name="Munos S."/>
        </authorList>
    </citation>
    <scope>NUCLEOTIDE SEQUENCE</scope>
    <source>
        <tissue evidence="1">Leaves</tissue>
    </source>
</reference>
<evidence type="ECO:0000313" key="2">
    <source>
        <dbReference type="Proteomes" id="UP000215914"/>
    </source>
</evidence>
<accession>A0A9K3NKA7</accession>
<comment type="caution">
    <text evidence="1">The sequence shown here is derived from an EMBL/GenBank/DDBJ whole genome shotgun (WGS) entry which is preliminary data.</text>
</comment>
<gene>
    <name evidence="1" type="ORF">HanXRQr2_Chr06g0262441</name>
</gene>
<proteinExistence type="predicted"/>
<reference evidence="1" key="1">
    <citation type="journal article" date="2017" name="Nature">
        <title>The sunflower genome provides insights into oil metabolism, flowering and Asterid evolution.</title>
        <authorList>
            <person name="Badouin H."/>
            <person name="Gouzy J."/>
            <person name="Grassa C.J."/>
            <person name="Murat F."/>
            <person name="Staton S.E."/>
            <person name="Cottret L."/>
            <person name="Lelandais-Briere C."/>
            <person name="Owens G.L."/>
            <person name="Carrere S."/>
            <person name="Mayjonade B."/>
            <person name="Legrand L."/>
            <person name="Gill N."/>
            <person name="Kane N.C."/>
            <person name="Bowers J.E."/>
            <person name="Hubner S."/>
            <person name="Bellec A."/>
            <person name="Berard A."/>
            <person name="Berges H."/>
            <person name="Blanchet N."/>
            <person name="Boniface M.C."/>
            <person name="Brunel D."/>
            <person name="Catrice O."/>
            <person name="Chaidir N."/>
            <person name="Claudel C."/>
            <person name="Donnadieu C."/>
            <person name="Faraut T."/>
            <person name="Fievet G."/>
            <person name="Helmstetter N."/>
            <person name="King M."/>
            <person name="Knapp S.J."/>
            <person name="Lai Z."/>
            <person name="Le Paslier M.C."/>
            <person name="Lippi Y."/>
            <person name="Lorenzon L."/>
            <person name="Mandel J.R."/>
            <person name="Marage G."/>
            <person name="Marchand G."/>
            <person name="Marquand E."/>
            <person name="Bret-Mestries E."/>
            <person name="Morien E."/>
            <person name="Nambeesan S."/>
            <person name="Nguyen T."/>
            <person name="Pegot-Espagnet P."/>
            <person name="Pouilly N."/>
            <person name="Raftis F."/>
            <person name="Sallet E."/>
            <person name="Schiex T."/>
            <person name="Thomas J."/>
            <person name="Vandecasteele C."/>
            <person name="Vares D."/>
            <person name="Vear F."/>
            <person name="Vautrin S."/>
            <person name="Crespi M."/>
            <person name="Mangin B."/>
            <person name="Burke J.M."/>
            <person name="Salse J."/>
            <person name="Munos S."/>
            <person name="Vincourt P."/>
            <person name="Rieseberg L.H."/>
            <person name="Langlade N.B."/>
        </authorList>
    </citation>
    <scope>NUCLEOTIDE SEQUENCE</scope>
    <source>
        <tissue evidence="1">Leaves</tissue>
    </source>
</reference>
<dbReference type="EMBL" id="MNCJ02000321">
    <property type="protein sequence ID" value="KAF5802688.1"/>
    <property type="molecule type" value="Genomic_DNA"/>
</dbReference>
<protein>
    <submittedName>
        <fullName evidence="1">Uncharacterized protein</fullName>
    </submittedName>
</protein>
<name>A0A9K3NKA7_HELAN</name>
<sequence length="78" mass="8528">MHNVGLKVRHFAQNSLKHLQPPPSAAATAAAGHRRCRPPPLLAGACIANHHCRYPAYTRFSLVRVTSTCWLNLGVSTE</sequence>
<keyword evidence="2" id="KW-1185">Reference proteome</keyword>
<evidence type="ECO:0000313" key="1">
    <source>
        <dbReference type="EMBL" id="KAF5802688.1"/>
    </source>
</evidence>